<feature type="region of interest" description="Disordered" evidence="1">
    <location>
        <begin position="1"/>
        <end position="77"/>
    </location>
</feature>
<dbReference type="AlphaFoldDB" id="A0A8I3A3I3"/>
<dbReference type="Proteomes" id="UP000683000">
    <property type="component" value="Unassembled WGS sequence"/>
</dbReference>
<gene>
    <name evidence="2" type="ORF">JVT61DRAFT_12407</name>
</gene>
<feature type="compositionally biased region" description="Acidic residues" evidence="1">
    <location>
        <begin position="1"/>
        <end position="13"/>
    </location>
</feature>
<accession>A0A8I3A3I3</accession>
<evidence type="ECO:0000256" key="1">
    <source>
        <dbReference type="SAM" id="MobiDB-lite"/>
    </source>
</evidence>
<evidence type="ECO:0000313" key="2">
    <source>
        <dbReference type="EMBL" id="KAG6370111.1"/>
    </source>
</evidence>
<feature type="compositionally biased region" description="Basic and acidic residues" evidence="1">
    <location>
        <begin position="51"/>
        <end position="62"/>
    </location>
</feature>
<reference evidence="2" key="1">
    <citation type="submission" date="2021-03" db="EMBL/GenBank/DDBJ databases">
        <title>Evolutionary innovations through gain and loss of genes in the ectomycorrhizal Boletales.</title>
        <authorList>
            <person name="Wu G."/>
            <person name="Miyauchi S."/>
            <person name="Morin E."/>
            <person name="Yang Z.-L."/>
            <person name="Xu J."/>
            <person name="Martin F.M."/>
        </authorList>
    </citation>
    <scope>NUCLEOTIDE SEQUENCE</scope>
    <source>
        <strain evidence="2">BR01</strain>
    </source>
</reference>
<proteinExistence type="predicted"/>
<comment type="caution">
    <text evidence="2">The sequence shown here is derived from an EMBL/GenBank/DDBJ whole genome shotgun (WGS) entry which is preliminary data.</text>
</comment>
<dbReference type="EMBL" id="JAGFBS010000056">
    <property type="protein sequence ID" value="KAG6370111.1"/>
    <property type="molecule type" value="Genomic_DNA"/>
</dbReference>
<dbReference type="OrthoDB" id="10677352at2759"/>
<name>A0A8I3A3I3_9AGAM</name>
<evidence type="ECO:0000313" key="3">
    <source>
        <dbReference type="Proteomes" id="UP000683000"/>
    </source>
</evidence>
<organism evidence="2 3">
    <name type="scientific">Boletus reticuloceps</name>
    <dbReference type="NCBI Taxonomy" id="495285"/>
    <lineage>
        <taxon>Eukaryota</taxon>
        <taxon>Fungi</taxon>
        <taxon>Dikarya</taxon>
        <taxon>Basidiomycota</taxon>
        <taxon>Agaricomycotina</taxon>
        <taxon>Agaricomycetes</taxon>
        <taxon>Agaricomycetidae</taxon>
        <taxon>Boletales</taxon>
        <taxon>Boletineae</taxon>
        <taxon>Boletaceae</taxon>
        <taxon>Boletoideae</taxon>
        <taxon>Boletus</taxon>
    </lineage>
</organism>
<keyword evidence="3" id="KW-1185">Reference proteome</keyword>
<sequence length="77" mass="8520">MDGEYEGPDDDEYQPSNGEETNPCKTAMVDSGGECPDPSLRGESSVEDDPSEPKDHIVDHRIQYSKIPPRITSDTDH</sequence>
<feature type="compositionally biased region" description="Polar residues" evidence="1">
    <location>
        <begin position="14"/>
        <end position="24"/>
    </location>
</feature>
<protein>
    <submittedName>
        <fullName evidence="2">Uncharacterized protein</fullName>
    </submittedName>
</protein>